<feature type="chain" id="PRO_5029008863" description="DUF3617 family protein" evidence="1">
    <location>
        <begin position="20"/>
        <end position="145"/>
    </location>
</feature>
<protein>
    <recommendedName>
        <fullName evidence="4">DUF3617 family protein</fullName>
    </recommendedName>
</protein>
<organism evidence="2 3">
    <name type="scientific">Sphingomonas rhizophila</name>
    <dbReference type="NCBI Taxonomy" id="2071607"/>
    <lineage>
        <taxon>Bacteria</taxon>
        <taxon>Pseudomonadati</taxon>
        <taxon>Pseudomonadota</taxon>
        <taxon>Alphaproteobacteria</taxon>
        <taxon>Sphingomonadales</taxon>
        <taxon>Sphingomonadaceae</taxon>
        <taxon>Sphingomonas</taxon>
    </lineage>
</organism>
<reference evidence="2 3" key="1">
    <citation type="submission" date="2020-08" db="EMBL/GenBank/DDBJ databases">
        <title>Genome sequence of Sphingomonas rhizophila KACC 19189T.</title>
        <authorList>
            <person name="Hyun D.-W."/>
            <person name="Bae J.-W."/>
        </authorList>
    </citation>
    <scope>NUCLEOTIDE SEQUENCE [LARGE SCALE GENOMIC DNA]</scope>
    <source>
        <strain evidence="2 3">KACC 19189</strain>
    </source>
</reference>
<dbReference type="RefSeq" id="WP_187541118.1">
    <property type="nucleotide sequence ID" value="NZ_CP060717.1"/>
</dbReference>
<dbReference type="Proteomes" id="UP000515955">
    <property type="component" value="Chromosome"/>
</dbReference>
<accession>A0A7G9S8E3</accession>
<evidence type="ECO:0008006" key="4">
    <source>
        <dbReference type="Google" id="ProtNLM"/>
    </source>
</evidence>
<evidence type="ECO:0000313" key="2">
    <source>
        <dbReference type="EMBL" id="QNN64118.1"/>
    </source>
</evidence>
<keyword evidence="3" id="KW-1185">Reference proteome</keyword>
<dbReference type="EMBL" id="CP060717">
    <property type="protein sequence ID" value="QNN64118.1"/>
    <property type="molecule type" value="Genomic_DNA"/>
</dbReference>
<evidence type="ECO:0000256" key="1">
    <source>
        <dbReference type="SAM" id="SignalP"/>
    </source>
</evidence>
<sequence length="145" mass="15195">MMRAILTVAALALAAPATAQSSATSLFDSMRSTPLTAGGWTYRSTPTGSEARFANVFTIRCDRATRNVTLQRTDPLTALSGPMTVATDTATRSLPSTTTSLTPRDSLLDAIAYSRGRFVVAGGGGAALLIPAWPEAARSIEDCRN</sequence>
<keyword evidence="1" id="KW-0732">Signal</keyword>
<dbReference type="AlphaFoldDB" id="A0A7G9S8E3"/>
<evidence type="ECO:0000313" key="3">
    <source>
        <dbReference type="Proteomes" id="UP000515955"/>
    </source>
</evidence>
<feature type="signal peptide" evidence="1">
    <location>
        <begin position="1"/>
        <end position="19"/>
    </location>
</feature>
<proteinExistence type="predicted"/>
<name>A0A7G9S8E3_9SPHN</name>
<dbReference type="KEGG" id="srhi:H9L12_06900"/>
<gene>
    <name evidence="2" type="ORF">H9L12_06900</name>
</gene>